<keyword evidence="1" id="KW-0540">Nuclease</keyword>
<feature type="domain" description="Exonuclease" evidence="4">
    <location>
        <begin position="2"/>
        <end position="197"/>
    </location>
</feature>
<reference evidence="5" key="1">
    <citation type="submission" date="2024-06" db="EMBL/GenBank/DDBJ databases">
        <title>Evidence of context-dependent and transient costs of resisting viral infection in isolates of the marine microalga Micromonas sp. (class Mamiellophyceae).</title>
        <authorList>
            <person name="Bedi de Silva A."/>
            <person name="Schvarcz C.R."/>
            <person name="Steward G.R."/>
            <person name="Edwards K.F."/>
        </authorList>
    </citation>
    <scope>NUCLEOTIDE SEQUENCE</scope>
    <source>
        <strain evidence="5">McV-KB2</strain>
    </source>
</reference>
<dbReference type="GO" id="GO:0003676">
    <property type="term" value="F:nucleic acid binding"/>
    <property type="evidence" value="ECO:0007669"/>
    <property type="project" value="InterPro"/>
</dbReference>
<dbReference type="EMBL" id="PP911589">
    <property type="protein sequence ID" value="XCA47419.1"/>
    <property type="molecule type" value="Genomic_DNA"/>
</dbReference>
<dbReference type="Pfam" id="PF00929">
    <property type="entry name" value="RNase_T"/>
    <property type="match status" value="1"/>
</dbReference>
<sequence>MGYIAWDTETSGKPPQNVDTVTPENYQLWNGCRMASIASIQFSRHGREIDSQHTIVYPDGFVLGTHPYDPVGATEIHGITQSHAKKYGVPFVQVYERFLDFIRKARVTTLVAHNAKFDKNILFAECYRYGLSIEPFQHLNFVCSLDMAKSAFLDTPNNRCETLFNYITGETFRAHDALEDSRACGVIYSVVRDIKFRCNPIGIDTIVINVSDVPAISGANWFKKPIDIAKTVVGKYYDQTDKGICRREFVERVRNENAAVNNIVSDALRFQSRRMKDIESKLSAVSVQLGLKTNLNDTQRMRICEYVGDVLRGRIATVTYDKKYYTLEVCVIRGTKYILTGYADKLIRGSSGKLVVVDVTDRTDSRFKGLTEVDKVRCQALMNMLNVDECRFEEQREDAIHTETLTRDDCMWEETILPKLKRFCEYVHSRLGK</sequence>
<dbReference type="InterPro" id="IPR013520">
    <property type="entry name" value="Ribonucl_H"/>
</dbReference>
<dbReference type="InterPro" id="IPR012337">
    <property type="entry name" value="RNaseH-like_sf"/>
</dbReference>
<dbReference type="GO" id="GO:0008408">
    <property type="term" value="F:3'-5' exonuclease activity"/>
    <property type="evidence" value="ECO:0007669"/>
    <property type="project" value="TreeGrafter"/>
</dbReference>
<protein>
    <recommendedName>
        <fullName evidence="4">Exonuclease domain-containing protein</fullName>
    </recommendedName>
</protein>
<evidence type="ECO:0000256" key="2">
    <source>
        <dbReference type="ARBA" id="ARBA00022801"/>
    </source>
</evidence>
<dbReference type="PANTHER" id="PTHR30231:SF4">
    <property type="entry name" value="PROTEIN NEN2"/>
    <property type="match status" value="1"/>
</dbReference>
<accession>A0AAU7YP67</accession>
<keyword evidence="2" id="KW-0378">Hydrolase</keyword>
<evidence type="ECO:0000313" key="5">
    <source>
        <dbReference type="EMBL" id="XCA47419.1"/>
    </source>
</evidence>
<dbReference type="SMART" id="SM00479">
    <property type="entry name" value="EXOIII"/>
    <property type="match status" value="1"/>
</dbReference>
<evidence type="ECO:0000259" key="4">
    <source>
        <dbReference type="SMART" id="SM00479"/>
    </source>
</evidence>
<proteinExistence type="predicted"/>
<dbReference type="Gene3D" id="3.30.420.10">
    <property type="entry name" value="Ribonuclease H-like superfamily/Ribonuclease H"/>
    <property type="match status" value="1"/>
</dbReference>
<evidence type="ECO:0000256" key="1">
    <source>
        <dbReference type="ARBA" id="ARBA00022722"/>
    </source>
</evidence>
<keyword evidence="3" id="KW-0269">Exonuclease</keyword>
<evidence type="ECO:0000256" key="3">
    <source>
        <dbReference type="ARBA" id="ARBA00022839"/>
    </source>
</evidence>
<dbReference type="PANTHER" id="PTHR30231">
    <property type="entry name" value="DNA POLYMERASE III SUBUNIT EPSILON"/>
    <property type="match status" value="1"/>
</dbReference>
<dbReference type="InterPro" id="IPR036397">
    <property type="entry name" value="RNaseH_sf"/>
</dbReference>
<organism evidence="5">
    <name type="scientific">Micromonas commoda virus</name>
    <dbReference type="NCBI Taxonomy" id="3057169"/>
    <lineage>
        <taxon>Viruses</taxon>
        <taxon>Varidnaviria</taxon>
        <taxon>Bamfordvirae</taxon>
        <taxon>Nucleocytoviricota</taxon>
        <taxon>Megaviricetes</taxon>
        <taxon>Algavirales</taxon>
        <taxon>Phycodnaviridae</taxon>
    </lineage>
</organism>
<dbReference type="CDD" id="cd06127">
    <property type="entry name" value="DEDDh"/>
    <property type="match status" value="1"/>
</dbReference>
<dbReference type="SUPFAM" id="SSF53098">
    <property type="entry name" value="Ribonuclease H-like"/>
    <property type="match status" value="1"/>
</dbReference>
<name>A0AAU7YP67_9PHYC</name>